<dbReference type="Pfam" id="PF00505">
    <property type="entry name" value="HMG_box"/>
    <property type="match status" value="1"/>
</dbReference>
<organism evidence="7 8">
    <name type="scientific">Yarrowia lipolytica</name>
    <name type="common">Candida lipolytica</name>
    <dbReference type="NCBI Taxonomy" id="4952"/>
    <lineage>
        <taxon>Eukaryota</taxon>
        <taxon>Fungi</taxon>
        <taxon>Dikarya</taxon>
        <taxon>Ascomycota</taxon>
        <taxon>Saccharomycotina</taxon>
        <taxon>Dipodascomycetes</taxon>
        <taxon>Dipodascales</taxon>
        <taxon>Dipodascales incertae sedis</taxon>
        <taxon>Yarrowia</taxon>
    </lineage>
</organism>
<dbReference type="KEGG" id="yli:2908672"/>
<dbReference type="PANTHER" id="PTHR48112:SF32">
    <property type="entry name" value="HIGH MOBILITY GROUP PROTEIN B3"/>
    <property type="match status" value="1"/>
</dbReference>
<evidence type="ECO:0000313" key="8">
    <source>
        <dbReference type="Proteomes" id="UP000182444"/>
    </source>
</evidence>
<dbReference type="InterPro" id="IPR009071">
    <property type="entry name" value="HMG_box_dom"/>
</dbReference>
<dbReference type="GeneID" id="2908672"/>
<evidence type="ECO:0000313" key="7">
    <source>
        <dbReference type="EMBL" id="AOW07355.1"/>
    </source>
</evidence>
<gene>
    <name evidence="7" type="ORF">YALI1_F24228g</name>
</gene>
<dbReference type="GO" id="GO:0003677">
    <property type="term" value="F:DNA binding"/>
    <property type="evidence" value="ECO:0007669"/>
    <property type="project" value="UniProtKB-UniRule"/>
</dbReference>
<feature type="DNA-binding region" description="HMG box" evidence="4">
    <location>
        <begin position="115"/>
        <end position="188"/>
    </location>
</feature>
<dbReference type="VEuPathDB" id="FungiDB:YALI1_F24228g"/>
<name>A0A1D8NNZ3_YARLL</name>
<keyword evidence="2 4" id="KW-0238">DNA-binding</keyword>
<dbReference type="SUPFAM" id="SSF47095">
    <property type="entry name" value="HMG-box"/>
    <property type="match status" value="1"/>
</dbReference>
<evidence type="ECO:0000256" key="1">
    <source>
        <dbReference type="ARBA" id="ARBA00004123"/>
    </source>
</evidence>
<feature type="compositionally biased region" description="Basic residues" evidence="5">
    <location>
        <begin position="240"/>
        <end position="261"/>
    </location>
</feature>
<evidence type="ECO:0000256" key="4">
    <source>
        <dbReference type="PROSITE-ProRule" id="PRU00267"/>
    </source>
</evidence>
<dbReference type="InterPro" id="IPR050342">
    <property type="entry name" value="HMGB"/>
</dbReference>
<dbReference type="VEuPathDB" id="FungiDB:YALI0_F18260g"/>
<dbReference type="GO" id="GO:0005634">
    <property type="term" value="C:nucleus"/>
    <property type="evidence" value="ECO:0007669"/>
    <property type="project" value="UniProtKB-SubCell"/>
</dbReference>
<accession>A0A1D8NNZ3</accession>
<protein>
    <recommendedName>
        <fullName evidence="6">HMG box domain-containing protein</fullName>
    </recommendedName>
</protein>
<dbReference type="InterPro" id="IPR036910">
    <property type="entry name" value="HMG_box_dom_sf"/>
</dbReference>
<reference evidence="7 8" key="1">
    <citation type="journal article" date="2016" name="PLoS ONE">
        <title>Sequence Assembly of Yarrowia lipolytica Strain W29/CLIB89 Shows Transposable Element Diversity.</title>
        <authorList>
            <person name="Magnan C."/>
            <person name="Yu J."/>
            <person name="Chang I."/>
            <person name="Jahn E."/>
            <person name="Kanomata Y."/>
            <person name="Wu J."/>
            <person name="Zeller M."/>
            <person name="Oakes M."/>
            <person name="Baldi P."/>
            <person name="Sandmeyer S."/>
        </authorList>
    </citation>
    <scope>NUCLEOTIDE SEQUENCE [LARGE SCALE GENOMIC DNA]</scope>
    <source>
        <strain evidence="8">CLIB89(W29)</strain>
    </source>
</reference>
<comment type="subcellular location">
    <subcellularLocation>
        <location evidence="1">Nucleus</location>
    </subcellularLocation>
</comment>
<dbReference type="EMBL" id="CP017558">
    <property type="protein sequence ID" value="AOW07355.1"/>
    <property type="molecule type" value="Genomic_DNA"/>
</dbReference>
<feature type="compositionally biased region" description="Acidic residues" evidence="5">
    <location>
        <begin position="202"/>
        <end position="235"/>
    </location>
</feature>
<dbReference type="Gene3D" id="1.10.30.10">
    <property type="entry name" value="High mobility group box domain"/>
    <property type="match status" value="1"/>
</dbReference>
<proteinExistence type="predicted"/>
<evidence type="ECO:0000256" key="3">
    <source>
        <dbReference type="ARBA" id="ARBA00023242"/>
    </source>
</evidence>
<feature type="domain" description="HMG box" evidence="6">
    <location>
        <begin position="115"/>
        <end position="188"/>
    </location>
</feature>
<evidence type="ECO:0000256" key="5">
    <source>
        <dbReference type="SAM" id="MobiDB-lite"/>
    </source>
</evidence>
<sequence length="261" mass="29782">MAKSKIYYTPSDITNTKTLHDNAATVQFLTSELTESAKVAALVATESWQRLVECVAHTRGLDNKETKAFVEKWSPDNVDITLSEELSNGKRFRDEVELTPTGRIKKKRVVDPNMPKKPMTVFLAFSTKKRAEIRAARLARGEPPLQNSEMANEVAELWGKLSDAEKEPYQIEYRKKLIDYQSRKNKYIESKAVNVAAAALAEEAEEEAEEEAVEEAVEEEEEEEEDEEEEEEEEPEPIKSPKKNKKSKDKKNRRSSKSSKE</sequence>
<dbReference type="PANTHER" id="PTHR48112">
    <property type="entry name" value="HIGH MOBILITY GROUP PROTEIN DSP1"/>
    <property type="match status" value="1"/>
</dbReference>
<dbReference type="PROSITE" id="PS50118">
    <property type="entry name" value="HMG_BOX_2"/>
    <property type="match status" value="1"/>
</dbReference>
<keyword evidence="3 4" id="KW-0539">Nucleus</keyword>
<evidence type="ECO:0000256" key="2">
    <source>
        <dbReference type="ARBA" id="ARBA00023125"/>
    </source>
</evidence>
<evidence type="ECO:0000259" key="6">
    <source>
        <dbReference type="PROSITE" id="PS50118"/>
    </source>
</evidence>
<feature type="region of interest" description="Disordered" evidence="5">
    <location>
        <begin position="199"/>
        <end position="261"/>
    </location>
</feature>
<dbReference type="AlphaFoldDB" id="A0A1D8NNZ3"/>
<dbReference type="Proteomes" id="UP000182444">
    <property type="component" value="Chromosome 1F"/>
</dbReference>
<dbReference type="eggNOG" id="KOG0381">
    <property type="taxonomic scope" value="Eukaryota"/>
</dbReference>
<dbReference type="RefSeq" id="XP_505570.3">
    <property type="nucleotide sequence ID" value="XM_505570.3"/>
</dbReference>
<dbReference type="SMART" id="SM00398">
    <property type="entry name" value="HMG"/>
    <property type="match status" value="1"/>
</dbReference>